<feature type="compositionally biased region" description="Acidic residues" evidence="2">
    <location>
        <begin position="277"/>
        <end position="302"/>
    </location>
</feature>
<dbReference type="GO" id="GO:0001181">
    <property type="term" value="F:RNA polymerase I general transcription initiation factor activity"/>
    <property type="evidence" value="ECO:0007669"/>
    <property type="project" value="InterPro"/>
</dbReference>
<feature type="compositionally biased region" description="Acidic residues" evidence="2">
    <location>
        <begin position="617"/>
        <end position="639"/>
    </location>
</feature>
<feature type="region of interest" description="Disordered" evidence="2">
    <location>
        <begin position="610"/>
        <end position="639"/>
    </location>
</feature>
<dbReference type="EMBL" id="MU006031">
    <property type="protein sequence ID" value="KAF2857687.1"/>
    <property type="molecule type" value="Genomic_DNA"/>
</dbReference>
<name>A0A6A7BS03_9PEZI</name>
<feature type="region of interest" description="Disordered" evidence="2">
    <location>
        <begin position="277"/>
        <end position="304"/>
    </location>
</feature>
<reference evidence="3" key="1">
    <citation type="journal article" date="2020" name="Stud. Mycol.">
        <title>101 Dothideomycetes genomes: a test case for predicting lifestyles and emergence of pathogens.</title>
        <authorList>
            <person name="Haridas S."/>
            <person name="Albert R."/>
            <person name="Binder M."/>
            <person name="Bloem J."/>
            <person name="Labutti K."/>
            <person name="Salamov A."/>
            <person name="Andreopoulos B."/>
            <person name="Baker S."/>
            <person name="Barry K."/>
            <person name="Bills G."/>
            <person name="Bluhm B."/>
            <person name="Cannon C."/>
            <person name="Castanera R."/>
            <person name="Culley D."/>
            <person name="Daum C."/>
            <person name="Ezra D."/>
            <person name="Gonzalez J."/>
            <person name="Henrissat B."/>
            <person name="Kuo A."/>
            <person name="Liang C."/>
            <person name="Lipzen A."/>
            <person name="Lutzoni F."/>
            <person name="Magnuson J."/>
            <person name="Mondo S."/>
            <person name="Nolan M."/>
            <person name="Ohm R."/>
            <person name="Pangilinan J."/>
            <person name="Park H.-J."/>
            <person name="Ramirez L."/>
            <person name="Alfaro M."/>
            <person name="Sun H."/>
            <person name="Tritt A."/>
            <person name="Yoshinaga Y."/>
            <person name="Zwiers L.-H."/>
            <person name="Turgeon B."/>
            <person name="Goodwin S."/>
            <person name="Spatafora J."/>
            <person name="Crous P."/>
            <person name="Grigoriev I."/>
        </authorList>
    </citation>
    <scope>NUCLEOTIDE SEQUENCE</scope>
    <source>
        <strain evidence="3">CBS 480.64</strain>
    </source>
</reference>
<sequence length="639" mass="72309">MSRTTPPAKPAPILKRSASHLDSAQPTTAKKQKVEFNPLVQVRQITEPEKSLELVKEEVRRALGRDGEAKDGQERYDAILAMLGKRPRSAGAPSGTLLKKYLIAFKARASELVECRKLVRAVIDLPWMGRSQGFVDVYIQLVTSLACVSADYKAGIMQSLGRNLAHLPTTRGRLHDEKPVAKGEMVRRVHQAIESIILCVPSADKDLLASLTANFPHESATTGSYIRYQRQLLQVAEYVPKLSASLLFLMTQRLVAIDVQIQQDIEDLDEEAEEVLLDDAGEEDDTDESGSDLSSESDDEEDVQVRKLRELRAKVAKMDETMHLLFDYYNPLMQQGTEPFKQLLLHFSTGIMAHRTRHAQFLIFCFAQQTQERTSDFVQFCLDIIGQVNANPSLRHHACAYLASFVARGAHVPTAMVREIFNTLCTFMEDIRKRCEPNCKGPDKRAFGLYYSVAQAIMYIFCFRWRDLAMGAVDASPEESELSEDDILADGRELEWLPGIKTVMRVNMHSPMNPLKVCSPVIVSQWAMLSHHLRFLYVETILEMNKRLRLQRSTAIASSYGSVMGRHETAKDRLTGEAHLQLDAYFPFDPYQLPKSKHWVEGAYNEWRAPAGMQRIDDDEDSEDDESESESEDDDAMEE</sequence>
<evidence type="ECO:0000313" key="3">
    <source>
        <dbReference type="EMBL" id="KAF2857687.1"/>
    </source>
</evidence>
<dbReference type="GO" id="GO:0001042">
    <property type="term" value="F:RNA polymerase I core binding"/>
    <property type="evidence" value="ECO:0007669"/>
    <property type="project" value="TreeGrafter"/>
</dbReference>
<dbReference type="Proteomes" id="UP000799421">
    <property type="component" value="Unassembled WGS sequence"/>
</dbReference>
<comment type="similarity">
    <text evidence="1">Belongs to the RRN3 family.</text>
</comment>
<dbReference type="InterPro" id="IPR007991">
    <property type="entry name" value="RNA_pol_I_trans_ini_fac_RRN3"/>
</dbReference>
<keyword evidence="3" id="KW-0648">Protein biosynthesis</keyword>
<feature type="region of interest" description="Disordered" evidence="2">
    <location>
        <begin position="1"/>
        <end position="32"/>
    </location>
</feature>
<keyword evidence="3" id="KW-0396">Initiation factor</keyword>
<feature type="compositionally biased region" description="Polar residues" evidence="2">
    <location>
        <begin position="20"/>
        <end position="29"/>
    </location>
</feature>
<accession>A0A6A7BS03</accession>
<dbReference type="AlphaFoldDB" id="A0A6A7BS03"/>
<dbReference type="PANTHER" id="PTHR12790">
    <property type="entry name" value="TRANSCRIPTION INITIATION FACTOR IA RRN3"/>
    <property type="match status" value="1"/>
</dbReference>
<evidence type="ECO:0000256" key="2">
    <source>
        <dbReference type="SAM" id="MobiDB-lite"/>
    </source>
</evidence>
<protein>
    <submittedName>
        <fullName evidence="3">RNA polymerase I-specific transcription initiation factor RRN3</fullName>
    </submittedName>
</protein>
<dbReference type="Pfam" id="PF05327">
    <property type="entry name" value="RRN3"/>
    <property type="match status" value="1"/>
</dbReference>
<keyword evidence="4" id="KW-1185">Reference proteome</keyword>
<organism evidence="3 4">
    <name type="scientific">Piedraia hortae CBS 480.64</name>
    <dbReference type="NCBI Taxonomy" id="1314780"/>
    <lineage>
        <taxon>Eukaryota</taxon>
        <taxon>Fungi</taxon>
        <taxon>Dikarya</taxon>
        <taxon>Ascomycota</taxon>
        <taxon>Pezizomycotina</taxon>
        <taxon>Dothideomycetes</taxon>
        <taxon>Dothideomycetidae</taxon>
        <taxon>Capnodiales</taxon>
        <taxon>Piedraiaceae</taxon>
        <taxon>Piedraia</taxon>
    </lineage>
</organism>
<dbReference type="GO" id="GO:0003743">
    <property type="term" value="F:translation initiation factor activity"/>
    <property type="evidence" value="ECO:0007669"/>
    <property type="project" value="UniProtKB-KW"/>
</dbReference>
<gene>
    <name evidence="3" type="ORF">K470DRAFT_260554</name>
</gene>
<proteinExistence type="inferred from homology"/>
<dbReference type="PANTHER" id="PTHR12790:SF0">
    <property type="entry name" value="RNA POLYMERASE I-SPECIFIC TRANSCRIPTION INITIATION FACTOR RRN3-RELATED"/>
    <property type="match status" value="1"/>
</dbReference>
<evidence type="ECO:0000313" key="4">
    <source>
        <dbReference type="Proteomes" id="UP000799421"/>
    </source>
</evidence>
<evidence type="ECO:0000256" key="1">
    <source>
        <dbReference type="ARBA" id="ARBA00010098"/>
    </source>
</evidence>
<dbReference type="OrthoDB" id="26970at2759"/>
<dbReference type="GO" id="GO:0005634">
    <property type="term" value="C:nucleus"/>
    <property type="evidence" value="ECO:0007669"/>
    <property type="project" value="TreeGrafter"/>
</dbReference>
<dbReference type="GO" id="GO:0006361">
    <property type="term" value="P:transcription initiation at RNA polymerase I promoter"/>
    <property type="evidence" value="ECO:0007669"/>
    <property type="project" value="InterPro"/>
</dbReference>